<sequence>MEIVDLCDDSDDDQLPEQIDHHANSWRTAGEILERKDTVGSTRMKFTVNSTIADTSNIDDRCSTFRITDTEECTMPKIDAYYSVADDPSITHDIKIIDEQSNFKGEPNSSCRPTAIINAPESYSTNYPESPESMESAGTAECPTPASPQPAESSESCFLEPLETTSPVLSKKPSLALPQISSLESPESPPLDSPESPSPEPLSMPLKKCPESSLLESPESPSMESPESPSMESPESPSMESPESPSMESPESPPPELPDLLESPSIRCPGADVEGVIETHENPKLDHQNLNESQPLGYATFDKTTDLDSEALLSCNDLKIDLTDDQDPLAGVEVSPESEMNFKGNPDNDLDFIPTFNCLYCEFTTSVEHAYHNHLKTHLPGSKPYTRLYCPECDYTTGTKKFLVFHRYKTHKIFTPGEGSMKKQYLMKRKKNPKKKNAENGIKKEEVYS</sequence>
<feature type="compositionally biased region" description="Basic and acidic residues" evidence="1">
    <location>
        <begin position="436"/>
        <end position="449"/>
    </location>
</feature>
<feature type="domain" description="C2H2-type" evidence="2">
    <location>
        <begin position="388"/>
        <end position="411"/>
    </location>
</feature>
<proteinExistence type="predicted"/>
<dbReference type="InterPro" id="IPR013087">
    <property type="entry name" value="Znf_C2H2_type"/>
</dbReference>
<accession>A0ABN7AWN1</accession>
<name>A0ABN7AWN1_9HEMI</name>
<reference evidence="3 4" key="1">
    <citation type="submission" date="2023-09" db="EMBL/GenBank/DDBJ databases">
        <title>Nesidiocoris tenuis whole genome shotgun sequence.</title>
        <authorList>
            <person name="Shibata T."/>
            <person name="Shimoda M."/>
            <person name="Kobayashi T."/>
            <person name="Uehara T."/>
        </authorList>
    </citation>
    <scope>NUCLEOTIDE SEQUENCE [LARGE SCALE GENOMIC DNA]</scope>
    <source>
        <strain evidence="3 4">Japan</strain>
    </source>
</reference>
<organism evidence="3 4">
    <name type="scientific">Nesidiocoris tenuis</name>
    <dbReference type="NCBI Taxonomy" id="355587"/>
    <lineage>
        <taxon>Eukaryota</taxon>
        <taxon>Metazoa</taxon>
        <taxon>Ecdysozoa</taxon>
        <taxon>Arthropoda</taxon>
        <taxon>Hexapoda</taxon>
        <taxon>Insecta</taxon>
        <taxon>Pterygota</taxon>
        <taxon>Neoptera</taxon>
        <taxon>Paraneoptera</taxon>
        <taxon>Hemiptera</taxon>
        <taxon>Heteroptera</taxon>
        <taxon>Panheteroptera</taxon>
        <taxon>Cimicomorpha</taxon>
        <taxon>Miridae</taxon>
        <taxon>Dicyphina</taxon>
        <taxon>Nesidiocoris</taxon>
    </lineage>
</organism>
<feature type="domain" description="C2H2-type" evidence="2">
    <location>
        <begin position="356"/>
        <end position="378"/>
    </location>
</feature>
<feature type="compositionally biased region" description="Low complexity" evidence="1">
    <location>
        <begin position="203"/>
        <end position="250"/>
    </location>
</feature>
<dbReference type="Gene3D" id="3.30.160.60">
    <property type="entry name" value="Classic Zinc Finger"/>
    <property type="match status" value="1"/>
</dbReference>
<evidence type="ECO:0000256" key="1">
    <source>
        <dbReference type="SAM" id="MobiDB-lite"/>
    </source>
</evidence>
<keyword evidence="4" id="KW-1185">Reference proteome</keyword>
<gene>
    <name evidence="3" type="ORF">NTJ_09402</name>
</gene>
<protein>
    <recommendedName>
        <fullName evidence="2">C2H2-type domain-containing protein</fullName>
    </recommendedName>
</protein>
<evidence type="ECO:0000259" key="2">
    <source>
        <dbReference type="SMART" id="SM00355"/>
    </source>
</evidence>
<feature type="region of interest" description="Disordered" evidence="1">
    <location>
        <begin position="428"/>
        <end position="449"/>
    </location>
</feature>
<dbReference type="Proteomes" id="UP001307889">
    <property type="component" value="Chromosome 7"/>
</dbReference>
<evidence type="ECO:0000313" key="3">
    <source>
        <dbReference type="EMBL" id="BES96590.1"/>
    </source>
</evidence>
<evidence type="ECO:0000313" key="4">
    <source>
        <dbReference type="Proteomes" id="UP001307889"/>
    </source>
</evidence>
<feature type="region of interest" description="Disordered" evidence="1">
    <location>
        <begin position="121"/>
        <end position="156"/>
    </location>
</feature>
<dbReference type="EMBL" id="AP028915">
    <property type="protein sequence ID" value="BES96590.1"/>
    <property type="molecule type" value="Genomic_DNA"/>
</dbReference>
<feature type="compositionally biased region" description="Pro residues" evidence="1">
    <location>
        <begin position="187"/>
        <end position="202"/>
    </location>
</feature>
<dbReference type="SMART" id="SM00355">
    <property type="entry name" value="ZnF_C2H2"/>
    <property type="match status" value="2"/>
</dbReference>
<feature type="region of interest" description="Disordered" evidence="1">
    <location>
        <begin position="180"/>
        <end position="269"/>
    </location>
</feature>